<accession>A0A8D8RMZ1</accession>
<evidence type="ECO:0000313" key="1">
    <source>
        <dbReference type="EMBL" id="CAG6651447.1"/>
    </source>
</evidence>
<dbReference type="AlphaFoldDB" id="A0A8D8RMZ1"/>
<proteinExistence type="predicted"/>
<organism evidence="1">
    <name type="scientific">Cacopsylla melanoneura</name>
    <dbReference type="NCBI Taxonomy" id="428564"/>
    <lineage>
        <taxon>Eukaryota</taxon>
        <taxon>Metazoa</taxon>
        <taxon>Ecdysozoa</taxon>
        <taxon>Arthropoda</taxon>
        <taxon>Hexapoda</taxon>
        <taxon>Insecta</taxon>
        <taxon>Pterygota</taxon>
        <taxon>Neoptera</taxon>
        <taxon>Paraneoptera</taxon>
        <taxon>Hemiptera</taxon>
        <taxon>Sternorrhyncha</taxon>
        <taxon>Psylloidea</taxon>
        <taxon>Psyllidae</taxon>
        <taxon>Psyllinae</taxon>
        <taxon>Cacopsylla</taxon>
    </lineage>
</organism>
<sequence>MMLNIIMRMFLRFRMNNLSHNIHLVTSCITCKTELVNCNIVCRRCRAQLGSLSVSVLKFVCSGVRRVGAVLLSKSLPTNLKLLNSYYYPSLSLSLSLSLSF</sequence>
<reference evidence="1" key="1">
    <citation type="submission" date="2021-05" db="EMBL/GenBank/DDBJ databases">
        <authorList>
            <person name="Alioto T."/>
            <person name="Alioto T."/>
            <person name="Gomez Garrido J."/>
        </authorList>
    </citation>
    <scope>NUCLEOTIDE SEQUENCE</scope>
</reference>
<dbReference type="EMBL" id="HBUF01167739">
    <property type="protein sequence ID" value="CAG6651447.1"/>
    <property type="molecule type" value="Transcribed_RNA"/>
</dbReference>
<name>A0A8D8RMZ1_9HEMI</name>
<protein>
    <submittedName>
        <fullName evidence="1">Uncharacterized protein</fullName>
    </submittedName>
</protein>